<dbReference type="EMBL" id="VSRR010026300">
    <property type="protein sequence ID" value="MPC67481.1"/>
    <property type="molecule type" value="Genomic_DNA"/>
</dbReference>
<comment type="caution">
    <text evidence="2">The sequence shown here is derived from an EMBL/GenBank/DDBJ whole genome shotgun (WGS) entry which is preliminary data.</text>
</comment>
<feature type="compositionally biased region" description="Basic and acidic residues" evidence="1">
    <location>
        <begin position="14"/>
        <end position="25"/>
    </location>
</feature>
<keyword evidence="3" id="KW-1185">Reference proteome</keyword>
<accession>A0A5B7H4G3</accession>
<evidence type="ECO:0000256" key="1">
    <source>
        <dbReference type="SAM" id="MobiDB-lite"/>
    </source>
</evidence>
<protein>
    <submittedName>
        <fullName evidence="2">Uncharacterized protein</fullName>
    </submittedName>
</protein>
<gene>
    <name evidence="2" type="ORF">E2C01_061658</name>
</gene>
<organism evidence="2 3">
    <name type="scientific">Portunus trituberculatus</name>
    <name type="common">Swimming crab</name>
    <name type="synonym">Neptunus trituberculatus</name>
    <dbReference type="NCBI Taxonomy" id="210409"/>
    <lineage>
        <taxon>Eukaryota</taxon>
        <taxon>Metazoa</taxon>
        <taxon>Ecdysozoa</taxon>
        <taxon>Arthropoda</taxon>
        <taxon>Crustacea</taxon>
        <taxon>Multicrustacea</taxon>
        <taxon>Malacostraca</taxon>
        <taxon>Eumalacostraca</taxon>
        <taxon>Eucarida</taxon>
        <taxon>Decapoda</taxon>
        <taxon>Pleocyemata</taxon>
        <taxon>Brachyura</taxon>
        <taxon>Eubrachyura</taxon>
        <taxon>Portunoidea</taxon>
        <taxon>Portunidae</taxon>
        <taxon>Portuninae</taxon>
        <taxon>Portunus</taxon>
    </lineage>
</organism>
<feature type="region of interest" description="Disordered" evidence="1">
    <location>
        <begin position="14"/>
        <end position="55"/>
    </location>
</feature>
<dbReference type="AlphaFoldDB" id="A0A5B7H4G3"/>
<feature type="compositionally biased region" description="Basic and acidic residues" evidence="1">
    <location>
        <begin position="33"/>
        <end position="46"/>
    </location>
</feature>
<sequence length="91" mass="10421">MTISEIRVIQKERKKEGIEGGKENEEQWSFLYESEKGRDVGEKSEAENSTGRQNELPRATVNLLDLFRRTLRPLRLNFAPTVIWTKGVTGG</sequence>
<evidence type="ECO:0000313" key="2">
    <source>
        <dbReference type="EMBL" id="MPC67481.1"/>
    </source>
</evidence>
<proteinExistence type="predicted"/>
<evidence type="ECO:0000313" key="3">
    <source>
        <dbReference type="Proteomes" id="UP000324222"/>
    </source>
</evidence>
<name>A0A5B7H4G3_PORTR</name>
<dbReference type="Proteomes" id="UP000324222">
    <property type="component" value="Unassembled WGS sequence"/>
</dbReference>
<reference evidence="2 3" key="1">
    <citation type="submission" date="2019-05" db="EMBL/GenBank/DDBJ databases">
        <title>Another draft genome of Portunus trituberculatus and its Hox gene families provides insights of decapod evolution.</title>
        <authorList>
            <person name="Jeong J.-H."/>
            <person name="Song I."/>
            <person name="Kim S."/>
            <person name="Choi T."/>
            <person name="Kim D."/>
            <person name="Ryu S."/>
            <person name="Kim W."/>
        </authorList>
    </citation>
    <scope>NUCLEOTIDE SEQUENCE [LARGE SCALE GENOMIC DNA]</scope>
    <source>
        <tissue evidence="2">Muscle</tissue>
    </source>
</reference>